<dbReference type="RefSeq" id="WP_061948505.1">
    <property type="nucleotide sequence ID" value="NZ_LTAO01000012.1"/>
</dbReference>
<dbReference type="InterPro" id="IPR008920">
    <property type="entry name" value="TF_FadR/GntR_C"/>
</dbReference>
<feature type="domain" description="HTH gntR-type" evidence="4">
    <location>
        <begin position="3"/>
        <end position="71"/>
    </location>
</feature>
<dbReference type="SUPFAM" id="SSF48008">
    <property type="entry name" value="GntR ligand-binding domain-like"/>
    <property type="match status" value="1"/>
</dbReference>
<dbReference type="PANTHER" id="PTHR43537:SF54">
    <property type="entry name" value="TRANSCRIPTIONAL REGULATOR, GNTR FAMILY"/>
    <property type="match status" value="1"/>
</dbReference>
<evidence type="ECO:0000313" key="5">
    <source>
        <dbReference type="EMBL" id="KYG32193.1"/>
    </source>
</evidence>
<evidence type="ECO:0000256" key="3">
    <source>
        <dbReference type="ARBA" id="ARBA00023163"/>
    </source>
</evidence>
<reference evidence="5" key="1">
    <citation type="submission" date="2016-02" db="EMBL/GenBank/DDBJ databases">
        <title>Genome sequence of Bacillus trypoxylicola KCTC 13244(T).</title>
        <authorList>
            <person name="Jeong H."/>
            <person name="Park S.-H."/>
            <person name="Choi S.-K."/>
        </authorList>
    </citation>
    <scope>NUCLEOTIDE SEQUENCE [LARGE SCALE GENOMIC DNA]</scope>
    <source>
        <strain evidence="5">KCTC 13244</strain>
    </source>
</reference>
<dbReference type="CDD" id="cd07377">
    <property type="entry name" value="WHTH_GntR"/>
    <property type="match status" value="1"/>
</dbReference>
<evidence type="ECO:0000259" key="4">
    <source>
        <dbReference type="PROSITE" id="PS50949"/>
    </source>
</evidence>
<evidence type="ECO:0000313" key="6">
    <source>
        <dbReference type="Proteomes" id="UP000075806"/>
    </source>
</evidence>
<comment type="caution">
    <text evidence="5">The sequence shown here is derived from an EMBL/GenBank/DDBJ whole genome shotgun (WGS) entry which is preliminary data.</text>
</comment>
<dbReference type="InterPro" id="IPR011711">
    <property type="entry name" value="GntR_C"/>
</dbReference>
<dbReference type="SMART" id="SM00895">
    <property type="entry name" value="FCD"/>
    <property type="match status" value="1"/>
</dbReference>
<dbReference type="EMBL" id="LTAO01000012">
    <property type="protein sequence ID" value="KYG32193.1"/>
    <property type="molecule type" value="Genomic_DNA"/>
</dbReference>
<dbReference type="SMART" id="SM00345">
    <property type="entry name" value="HTH_GNTR"/>
    <property type="match status" value="1"/>
</dbReference>
<dbReference type="GO" id="GO:0003700">
    <property type="term" value="F:DNA-binding transcription factor activity"/>
    <property type="evidence" value="ECO:0007669"/>
    <property type="project" value="InterPro"/>
</dbReference>
<dbReference type="Gene3D" id="1.10.10.10">
    <property type="entry name" value="Winged helix-like DNA-binding domain superfamily/Winged helix DNA-binding domain"/>
    <property type="match status" value="1"/>
</dbReference>
<evidence type="ECO:0000256" key="2">
    <source>
        <dbReference type="ARBA" id="ARBA00023125"/>
    </source>
</evidence>
<dbReference type="SUPFAM" id="SSF46785">
    <property type="entry name" value="Winged helix' DNA-binding domain"/>
    <property type="match status" value="1"/>
</dbReference>
<dbReference type="GO" id="GO:0003677">
    <property type="term" value="F:DNA binding"/>
    <property type="evidence" value="ECO:0007669"/>
    <property type="project" value="UniProtKB-KW"/>
</dbReference>
<keyword evidence="2" id="KW-0238">DNA-binding</keyword>
<keyword evidence="1" id="KW-0805">Transcription regulation</keyword>
<keyword evidence="3" id="KW-0804">Transcription</keyword>
<organism evidence="5 6">
    <name type="scientific">Alkalihalobacillus trypoxylicola</name>
    <dbReference type="NCBI Taxonomy" id="519424"/>
    <lineage>
        <taxon>Bacteria</taxon>
        <taxon>Bacillati</taxon>
        <taxon>Bacillota</taxon>
        <taxon>Bacilli</taxon>
        <taxon>Bacillales</taxon>
        <taxon>Bacillaceae</taxon>
        <taxon>Alkalihalobacillus</taxon>
    </lineage>
</organism>
<dbReference type="InterPro" id="IPR036390">
    <property type="entry name" value="WH_DNA-bd_sf"/>
</dbReference>
<dbReference type="Pfam" id="PF00392">
    <property type="entry name" value="GntR"/>
    <property type="match status" value="1"/>
</dbReference>
<gene>
    <name evidence="5" type="ORF">AZF04_05350</name>
</gene>
<proteinExistence type="predicted"/>
<protein>
    <recommendedName>
        <fullName evidence="4">HTH gntR-type domain-containing protein</fullName>
    </recommendedName>
</protein>
<dbReference type="PROSITE" id="PS50949">
    <property type="entry name" value="HTH_GNTR"/>
    <property type="match status" value="1"/>
</dbReference>
<accession>A0A162EB19</accession>
<name>A0A162EB19_9BACI</name>
<dbReference type="OrthoDB" id="9799482at2"/>
<dbReference type="Proteomes" id="UP000075806">
    <property type="component" value="Unassembled WGS sequence"/>
</dbReference>
<dbReference type="InterPro" id="IPR036388">
    <property type="entry name" value="WH-like_DNA-bd_sf"/>
</dbReference>
<dbReference type="Pfam" id="PF07729">
    <property type="entry name" value="FCD"/>
    <property type="match status" value="1"/>
</dbReference>
<evidence type="ECO:0000256" key="1">
    <source>
        <dbReference type="ARBA" id="ARBA00023015"/>
    </source>
</evidence>
<keyword evidence="6" id="KW-1185">Reference proteome</keyword>
<dbReference type="Gene3D" id="1.20.120.530">
    <property type="entry name" value="GntR ligand-binding domain-like"/>
    <property type="match status" value="1"/>
</dbReference>
<dbReference type="PANTHER" id="PTHR43537">
    <property type="entry name" value="TRANSCRIPTIONAL REGULATOR, GNTR FAMILY"/>
    <property type="match status" value="1"/>
</dbReference>
<dbReference type="InterPro" id="IPR000524">
    <property type="entry name" value="Tscrpt_reg_HTH_GntR"/>
</dbReference>
<dbReference type="STRING" id="519424.AZF04_05350"/>
<sequence length="215" mass="25614">MQSKRFLDVIKEINHLIIEQHLNAGDQLPSERELSERLSVGRSSVREALRALELLDVIETRRGEGTFIKPSSSHRLVDLLLMFMLRNDEAKNNLKETRIIIELELMKLAMPNFTNRDYMELNDLISKQKKQKQQKRYELDYLFHKQLIEISKNKLMINIWTSLVEFNKVICLNDYHLGDSEQAVIDHQEILESMYQHDQERLLFLLNRHLKETHF</sequence>
<dbReference type="AlphaFoldDB" id="A0A162EB19"/>
<dbReference type="PRINTS" id="PR00035">
    <property type="entry name" value="HTHGNTR"/>
</dbReference>